<name>A0A6L9MDC2_9HYPH</name>
<protein>
    <submittedName>
        <fullName evidence="2">NADPH-dependent FMN reductase</fullName>
    </submittedName>
</protein>
<dbReference type="GO" id="GO:0010181">
    <property type="term" value="F:FMN binding"/>
    <property type="evidence" value="ECO:0007669"/>
    <property type="project" value="TreeGrafter"/>
</dbReference>
<gene>
    <name evidence="2" type="ORF">GTW51_03860</name>
</gene>
<dbReference type="PANTHER" id="PTHR30543">
    <property type="entry name" value="CHROMATE REDUCTASE"/>
    <property type="match status" value="1"/>
</dbReference>
<evidence type="ECO:0000313" key="3">
    <source>
        <dbReference type="Proteomes" id="UP000476332"/>
    </source>
</evidence>
<accession>A0A6L9MDC2</accession>
<dbReference type="GO" id="GO:0005829">
    <property type="term" value="C:cytosol"/>
    <property type="evidence" value="ECO:0007669"/>
    <property type="project" value="TreeGrafter"/>
</dbReference>
<dbReference type="Gene3D" id="3.40.50.360">
    <property type="match status" value="1"/>
</dbReference>
<evidence type="ECO:0000313" key="2">
    <source>
        <dbReference type="EMBL" id="NDV85833.1"/>
    </source>
</evidence>
<organism evidence="2 3">
    <name type="scientific">Aurantimonas aggregata</name>
    <dbReference type="NCBI Taxonomy" id="2047720"/>
    <lineage>
        <taxon>Bacteria</taxon>
        <taxon>Pseudomonadati</taxon>
        <taxon>Pseudomonadota</taxon>
        <taxon>Alphaproteobacteria</taxon>
        <taxon>Hyphomicrobiales</taxon>
        <taxon>Aurantimonadaceae</taxon>
        <taxon>Aurantimonas</taxon>
    </lineage>
</organism>
<dbReference type="GO" id="GO:0016491">
    <property type="term" value="F:oxidoreductase activity"/>
    <property type="evidence" value="ECO:0007669"/>
    <property type="project" value="InterPro"/>
</dbReference>
<dbReference type="SUPFAM" id="SSF52218">
    <property type="entry name" value="Flavoproteins"/>
    <property type="match status" value="1"/>
</dbReference>
<dbReference type="InterPro" id="IPR005025">
    <property type="entry name" value="FMN_Rdtase-like_dom"/>
</dbReference>
<keyword evidence="3" id="KW-1185">Reference proteome</keyword>
<reference evidence="2 3" key="1">
    <citation type="submission" date="2020-01" db="EMBL/GenBank/DDBJ databases">
        <title>Genomes of bacteria type strains.</title>
        <authorList>
            <person name="Chen J."/>
            <person name="Zhu S."/>
            <person name="Chen J."/>
        </authorList>
    </citation>
    <scope>NUCLEOTIDE SEQUENCE [LARGE SCALE GENOMIC DNA]</scope>
    <source>
        <strain evidence="2 3">KCTC 52919</strain>
    </source>
</reference>
<dbReference type="PANTHER" id="PTHR30543:SF21">
    <property type="entry name" value="NAD(P)H-DEPENDENT FMN REDUCTASE LOT6"/>
    <property type="match status" value="1"/>
</dbReference>
<dbReference type="RefSeq" id="WP_163042527.1">
    <property type="nucleotide sequence ID" value="NZ_JAAAMJ010000001.1"/>
</dbReference>
<feature type="domain" description="NADPH-dependent FMN reductase-like" evidence="1">
    <location>
        <begin position="6"/>
        <end position="148"/>
    </location>
</feature>
<sequence length="193" mass="21540">MSLLVPVILGSVRSERQGIKAANFIIAKLRERGHEPVLVDPMELDLPLLDKMYKEYPRGEAPEKLERLADLYRRADGFMIVSAEYNHSIPAALKNTLDYFLEEYFYRPSSIVCYSAGRFGGVRDAIALRPVLAEMGMSSLPSVLAIPSIGKALQEDGTSNEPWIDKSAVKFLDEFEWYATALKAKREADGVPG</sequence>
<proteinExistence type="predicted"/>
<evidence type="ECO:0000259" key="1">
    <source>
        <dbReference type="Pfam" id="PF03358"/>
    </source>
</evidence>
<dbReference type="InterPro" id="IPR029039">
    <property type="entry name" value="Flavoprotein-like_sf"/>
</dbReference>
<dbReference type="AlphaFoldDB" id="A0A6L9MDC2"/>
<dbReference type="Proteomes" id="UP000476332">
    <property type="component" value="Unassembled WGS sequence"/>
</dbReference>
<dbReference type="InterPro" id="IPR050712">
    <property type="entry name" value="NAD(P)H-dep_reductase"/>
</dbReference>
<comment type="caution">
    <text evidence="2">The sequence shown here is derived from an EMBL/GenBank/DDBJ whole genome shotgun (WGS) entry which is preliminary data.</text>
</comment>
<dbReference type="Pfam" id="PF03358">
    <property type="entry name" value="FMN_red"/>
    <property type="match status" value="1"/>
</dbReference>
<dbReference type="EMBL" id="JAAAMJ010000001">
    <property type="protein sequence ID" value="NDV85833.1"/>
    <property type="molecule type" value="Genomic_DNA"/>
</dbReference>